<feature type="compositionally biased region" description="Low complexity" evidence="1">
    <location>
        <begin position="1"/>
        <end position="11"/>
    </location>
</feature>
<dbReference type="EMBL" id="BACD03000029">
    <property type="protein sequence ID" value="GAO50134.1"/>
    <property type="molecule type" value="Genomic_DNA"/>
</dbReference>
<evidence type="ECO:0000313" key="2">
    <source>
        <dbReference type="EMBL" id="GAO50134.1"/>
    </source>
</evidence>
<feature type="region of interest" description="Disordered" evidence="1">
    <location>
        <begin position="149"/>
        <end position="173"/>
    </location>
</feature>
<keyword evidence="3" id="KW-1185">Reference proteome</keyword>
<comment type="caution">
    <text evidence="2">The sequence shown here is derived from an EMBL/GenBank/DDBJ whole genome shotgun (WGS) entry which is preliminary data.</text>
</comment>
<evidence type="ECO:0000313" key="3">
    <source>
        <dbReference type="Proteomes" id="UP000033140"/>
    </source>
</evidence>
<dbReference type="OMA" id="WITVPWS"/>
<organism evidence="2 3">
    <name type="scientific">Saitoella complicata (strain BCRC 22490 / CBS 7301 / JCM 7358 / NBRC 10748 / NRRL Y-17804)</name>
    <dbReference type="NCBI Taxonomy" id="698492"/>
    <lineage>
        <taxon>Eukaryota</taxon>
        <taxon>Fungi</taxon>
        <taxon>Dikarya</taxon>
        <taxon>Ascomycota</taxon>
        <taxon>Taphrinomycotina</taxon>
        <taxon>Taphrinomycotina incertae sedis</taxon>
        <taxon>Saitoella</taxon>
    </lineage>
</organism>
<reference evidence="2 3" key="1">
    <citation type="journal article" date="2011" name="J. Gen. Appl. Microbiol.">
        <title>Draft genome sequencing of the enigmatic yeast Saitoella complicata.</title>
        <authorList>
            <person name="Nishida H."/>
            <person name="Hamamoto M."/>
            <person name="Sugiyama J."/>
        </authorList>
    </citation>
    <scope>NUCLEOTIDE SEQUENCE [LARGE SCALE GENOMIC DNA]</scope>
    <source>
        <strain evidence="2 3">NRRL Y-17804</strain>
    </source>
</reference>
<proteinExistence type="predicted"/>
<accession>A0A0E9NJW3</accession>
<reference evidence="2 3" key="2">
    <citation type="journal article" date="2014" name="J. Gen. Appl. Microbiol.">
        <title>The early diverging ascomycetous budding yeast Saitoella complicata has three histone deacetylases belonging to the Clr6, Hos2, and Rpd3 lineages.</title>
        <authorList>
            <person name="Nishida H."/>
            <person name="Matsumoto T."/>
            <person name="Kondo S."/>
            <person name="Hamamoto M."/>
            <person name="Yoshikawa H."/>
        </authorList>
    </citation>
    <scope>NUCLEOTIDE SEQUENCE [LARGE SCALE GENOMIC DNA]</scope>
    <source>
        <strain evidence="2 3">NRRL Y-17804</strain>
    </source>
</reference>
<feature type="region of interest" description="Disordered" evidence="1">
    <location>
        <begin position="1"/>
        <end position="46"/>
    </location>
</feature>
<evidence type="ECO:0000256" key="1">
    <source>
        <dbReference type="SAM" id="MobiDB-lite"/>
    </source>
</evidence>
<dbReference type="AlphaFoldDB" id="A0A0E9NJW3"/>
<dbReference type="PANTHER" id="PTHR42032">
    <property type="entry name" value="YALI0E30679P"/>
    <property type="match status" value="1"/>
</dbReference>
<name>A0A0E9NJW3_SAICN</name>
<dbReference type="Proteomes" id="UP000033140">
    <property type="component" value="Unassembled WGS sequence"/>
</dbReference>
<feature type="compositionally biased region" description="Basic and acidic residues" evidence="1">
    <location>
        <begin position="25"/>
        <end position="34"/>
    </location>
</feature>
<dbReference type="STRING" id="698492.A0A0E9NJW3"/>
<gene>
    <name evidence="2" type="ORF">G7K_4269-t1</name>
</gene>
<sequence>MSGSPSSSYSSFRRRSKNYPSAAPQDRDTPESRRYRNIQGSVDSIGETDDLLGTAEKAAKAAHLEAVDEPPAPTEDSWHHVPLAFALIPPVFGFVFGGRAGGGDVWTDFMLMAIVAMYLRYLVKFPWEWYKAAGARKVIELQRSDALNDDGVRTTTSSPSESGIDEEERLSPMTRRDEAIDQLEMMENIALLSCFAGPLVGGLLLHWIRTALSRSSEGMVSNFNITLFVLAAEMRPMSQAMKLLERKTLHLQTLVHQPPAGRVTRLIGQVEDLQKSLREVSATVSAFESEKLVADAREGVRPDLEAVQRAVRRYEKKEAMHRAHAEERIAAIERKMDDVMEVILKSEKTMTRQWSTIGVLFGYIRQLALLPLMLTLSLLSLPYRAVHGGVRMITGAGRKGHGRRLLRASEHEYEIGDTGTRVSRRS</sequence>
<dbReference type="PANTHER" id="PTHR42032:SF1">
    <property type="entry name" value="YALI0E30679P"/>
    <property type="match status" value="1"/>
</dbReference>
<protein>
    <submittedName>
        <fullName evidence="2">Uncharacterized protein</fullName>
    </submittedName>
</protein>
<reference evidence="2 3" key="3">
    <citation type="journal article" date="2015" name="Genome Announc.">
        <title>Draft Genome Sequence of the Archiascomycetous Yeast Saitoella complicata.</title>
        <authorList>
            <person name="Yamauchi K."/>
            <person name="Kondo S."/>
            <person name="Hamamoto M."/>
            <person name="Takahashi Y."/>
            <person name="Ogura Y."/>
            <person name="Hayashi T."/>
            <person name="Nishida H."/>
        </authorList>
    </citation>
    <scope>NUCLEOTIDE SEQUENCE [LARGE SCALE GENOMIC DNA]</scope>
    <source>
        <strain evidence="2 3">NRRL Y-17804</strain>
    </source>
</reference>